<evidence type="ECO:0000313" key="3">
    <source>
        <dbReference type="EMBL" id="CAC5419942.1"/>
    </source>
</evidence>
<dbReference type="PANTHER" id="PTHR46137">
    <property type="entry name" value="OS05G0310600 PROTEIN"/>
    <property type="match status" value="1"/>
</dbReference>
<keyword evidence="4" id="KW-1185">Reference proteome</keyword>
<feature type="compositionally biased region" description="Basic and acidic residues" evidence="1">
    <location>
        <begin position="31"/>
        <end position="52"/>
    </location>
</feature>
<dbReference type="OrthoDB" id="6064098at2759"/>
<dbReference type="PANTHER" id="PTHR46137:SF3">
    <property type="entry name" value="OS05G0310600 PROTEIN"/>
    <property type="match status" value="1"/>
</dbReference>
<protein>
    <recommendedName>
        <fullName evidence="2">LRAT domain-containing protein</fullName>
    </recommendedName>
</protein>
<dbReference type="Gene3D" id="3.90.1720.10">
    <property type="entry name" value="endopeptidase domain like (from Nostoc punctiforme)"/>
    <property type="match status" value="2"/>
</dbReference>
<organism evidence="3 4">
    <name type="scientific">Mytilus coruscus</name>
    <name type="common">Sea mussel</name>
    <dbReference type="NCBI Taxonomy" id="42192"/>
    <lineage>
        <taxon>Eukaryota</taxon>
        <taxon>Metazoa</taxon>
        <taxon>Spiralia</taxon>
        <taxon>Lophotrochozoa</taxon>
        <taxon>Mollusca</taxon>
        <taxon>Bivalvia</taxon>
        <taxon>Autobranchia</taxon>
        <taxon>Pteriomorphia</taxon>
        <taxon>Mytilida</taxon>
        <taxon>Mytiloidea</taxon>
        <taxon>Mytilidae</taxon>
        <taxon>Mytilinae</taxon>
        <taxon>Mytilus</taxon>
    </lineage>
</organism>
<dbReference type="EMBL" id="CACVKT020009064">
    <property type="protein sequence ID" value="CAC5419942.1"/>
    <property type="molecule type" value="Genomic_DNA"/>
</dbReference>
<accession>A0A6J8EJL1</accession>
<dbReference type="AlphaFoldDB" id="A0A6J8EJL1"/>
<dbReference type="Pfam" id="PF04970">
    <property type="entry name" value="LRAT"/>
    <property type="match status" value="1"/>
</dbReference>
<name>A0A6J8EJL1_MYTCO</name>
<feature type="region of interest" description="Disordered" evidence="1">
    <location>
        <begin position="17"/>
        <end position="62"/>
    </location>
</feature>
<gene>
    <name evidence="3" type="ORF">MCOR_52218</name>
</gene>
<evidence type="ECO:0000313" key="4">
    <source>
        <dbReference type="Proteomes" id="UP000507470"/>
    </source>
</evidence>
<dbReference type="InterPro" id="IPR007053">
    <property type="entry name" value="LRAT_dom"/>
</dbReference>
<proteinExistence type="predicted"/>
<reference evidence="3 4" key="1">
    <citation type="submission" date="2020-06" db="EMBL/GenBank/DDBJ databases">
        <authorList>
            <person name="Li R."/>
            <person name="Bekaert M."/>
        </authorList>
    </citation>
    <scope>NUCLEOTIDE SEQUENCE [LARGE SCALE GENOMIC DNA]</scope>
    <source>
        <strain evidence="4">wild</strain>
    </source>
</reference>
<feature type="domain" description="LRAT" evidence="2">
    <location>
        <begin position="228"/>
        <end position="358"/>
    </location>
</feature>
<evidence type="ECO:0000256" key="1">
    <source>
        <dbReference type="SAM" id="MobiDB-lite"/>
    </source>
</evidence>
<sequence>MSRLSTSKVLFSLPNENVDEGAKGISDFDNDQTRERNDRNNGSKNEDIDVEKGTNINTRDGQVIEKMEQTFNLPSELMQRAPSAITIRNMTTPKRYNTYPNLPKKFEEEKRRREYKTQASVPVRADTDLIKGADINILEKEGLSLPLSKNNDETDAYMQPVSIKHHIVDVSEDEFFDAVDSFDNFRHDEEIDENKSISEALVANESLCMECVKPLQVNSKEDVQAGDHIAFPGRIYDHHAIVVAVETNTQTDNEIDIEIVHATNTVAKATFASLHPFGNKARLKKVKERVNFKDRKMVVYKYSRKIKLFPPHKIAERAKSEANADLEGGKGQFKYNLFKNNCEHFATWCVTGRKLSLQERKFTMVFWMFLRSGFHGISDEYERNEKEYEHGMLCSSCYERNKSVLDVEKRQILQKTDVNIGDIITYSYYNLWHNAVILDVNGKEDNYTTCNIAHYAYCGPFKHHTIVKEKLLIPFDGSVKVIIYPATNFNTYTPQEVVKRAEERLNEQEFAYFSNDSSQFARWCKLKLYK</sequence>
<dbReference type="PROSITE" id="PS51934">
    <property type="entry name" value="LRAT"/>
    <property type="match status" value="1"/>
</dbReference>
<evidence type="ECO:0000259" key="2">
    <source>
        <dbReference type="PROSITE" id="PS51934"/>
    </source>
</evidence>
<dbReference type="Proteomes" id="UP000507470">
    <property type="component" value="Unassembled WGS sequence"/>
</dbReference>